<keyword evidence="2" id="KW-0479">Metal-binding</keyword>
<reference evidence="8 9" key="1">
    <citation type="journal article" date="2023" name="BMC Biol.">
        <title>The compact genome of the sponge Oopsacas minuta (Hexactinellida) is lacking key metazoan core genes.</title>
        <authorList>
            <person name="Santini S."/>
            <person name="Schenkelaars Q."/>
            <person name="Jourda C."/>
            <person name="Duchesne M."/>
            <person name="Belahbib H."/>
            <person name="Rocher C."/>
            <person name="Selva M."/>
            <person name="Riesgo A."/>
            <person name="Vervoort M."/>
            <person name="Leys S.P."/>
            <person name="Kodjabachian L."/>
            <person name="Le Bivic A."/>
            <person name="Borchiellini C."/>
            <person name="Claverie J.M."/>
            <person name="Renard E."/>
        </authorList>
    </citation>
    <scope>NUCLEOTIDE SEQUENCE [LARGE SCALE GENOMIC DNA]</scope>
    <source>
        <strain evidence="8">SPO-2</strain>
    </source>
</reference>
<dbReference type="Pfam" id="PF25238">
    <property type="entry name" value="OGFOD2-like"/>
    <property type="match status" value="1"/>
</dbReference>
<dbReference type="InterPro" id="IPR005123">
    <property type="entry name" value="Oxoglu/Fe-dep_dioxygenase_dom"/>
</dbReference>
<evidence type="ECO:0000256" key="3">
    <source>
        <dbReference type="ARBA" id="ARBA00022896"/>
    </source>
</evidence>
<evidence type="ECO:0000256" key="2">
    <source>
        <dbReference type="ARBA" id="ARBA00022723"/>
    </source>
</evidence>
<dbReference type="AlphaFoldDB" id="A0AAV7KF21"/>
<evidence type="ECO:0000259" key="7">
    <source>
        <dbReference type="PROSITE" id="PS51471"/>
    </source>
</evidence>
<keyword evidence="9" id="KW-1185">Reference proteome</keyword>
<dbReference type="InterPro" id="IPR006620">
    <property type="entry name" value="Pro_4_hyd_alph"/>
</dbReference>
<evidence type="ECO:0000313" key="9">
    <source>
        <dbReference type="Proteomes" id="UP001165289"/>
    </source>
</evidence>
<evidence type="ECO:0000256" key="5">
    <source>
        <dbReference type="ARBA" id="ARBA00023002"/>
    </source>
</evidence>
<dbReference type="PANTHER" id="PTHR24014:SF4">
    <property type="entry name" value="2-OXOGLUTARATE AND IRON-DEPENDENT OXYGENASE DOMAIN-CONTAINING PROTEIN 2"/>
    <property type="match status" value="1"/>
</dbReference>
<keyword evidence="5" id="KW-0560">Oxidoreductase</keyword>
<dbReference type="Proteomes" id="UP001165289">
    <property type="component" value="Unassembled WGS sequence"/>
</dbReference>
<dbReference type="EMBL" id="JAKMXF010000044">
    <property type="protein sequence ID" value="KAI6659957.1"/>
    <property type="molecule type" value="Genomic_DNA"/>
</dbReference>
<feature type="domain" description="Fe2OG dioxygenase" evidence="7">
    <location>
        <begin position="213"/>
        <end position="309"/>
    </location>
</feature>
<comment type="caution">
    <text evidence="8">The sequence shown here is derived from an EMBL/GenBank/DDBJ whole genome shotgun (WGS) entry which is preliminary data.</text>
</comment>
<keyword evidence="4" id="KW-0223">Dioxygenase</keyword>
<accession>A0AAV7KF21</accession>
<comment type="cofactor">
    <cofactor evidence="1">
        <name>L-ascorbate</name>
        <dbReference type="ChEBI" id="CHEBI:38290"/>
    </cofactor>
</comment>
<dbReference type="PROSITE" id="PS51471">
    <property type="entry name" value="FE2OG_OXY"/>
    <property type="match status" value="1"/>
</dbReference>
<keyword evidence="6" id="KW-0408">Iron</keyword>
<evidence type="ECO:0000256" key="1">
    <source>
        <dbReference type="ARBA" id="ARBA00001961"/>
    </source>
</evidence>
<dbReference type="PANTHER" id="PTHR24014">
    <property type="entry name" value="2-OXOGLUTARATE AND IRON-DEPENDENT OXYGENASE DOMAIN-CONTAINING PROTEIN 2"/>
    <property type="match status" value="1"/>
</dbReference>
<dbReference type="GO" id="GO:0051213">
    <property type="term" value="F:dioxygenase activity"/>
    <property type="evidence" value="ECO:0007669"/>
    <property type="project" value="UniProtKB-KW"/>
</dbReference>
<gene>
    <name evidence="8" type="ORF">LOD99_14297</name>
</gene>
<keyword evidence="3" id="KW-0847">Vitamin C</keyword>
<dbReference type="GO" id="GO:0016705">
    <property type="term" value="F:oxidoreductase activity, acting on paired donors, with incorporation or reduction of molecular oxygen"/>
    <property type="evidence" value="ECO:0007669"/>
    <property type="project" value="InterPro"/>
</dbReference>
<dbReference type="GO" id="GO:0031418">
    <property type="term" value="F:L-ascorbic acid binding"/>
    <property type="evidence" value="ECO:0007669"/>
    <property type="project" value="UniProtKB-KW"/>
</dbReference>
<name>A0AAV7KF21_9METZ</name>
<proteinExistence type="predicted"/>
<dbReference type="GO" id="GO:0005506">
    <property type="term" value="F:iron ion binding"/>
    <property type="evidence" value="ECO:0007669"/>
    <property type="project" value="InterPro"/>
</dbReference>
<dbReference type="Gene3D" id="2.60.120.620">
    <property type="entry name" value="q2cbj1_9rhob like domain"/>
    <property type="match status" value="1"/>
</dbReference>
<sequence>MSHLKTKKFYVCSCFFYKNIFLKDYALHVEYEGDDKFIAQYESVFTQKYSVNLEKLKQEIIPFVRAEIDKRRDRGKLCLERCMYIEQNYKPLHTQVYTLDPRFLEPAFIQIVNYCKSAGSTKEGLLSLIKKEAPGRSYSFPVFTNEFCKLLVEELEYFEASPMPKDRPNTMNNFGLLLSEVGFDLRFMDPWRIEYLVPISRLLYPDCCGGSLDSHRVFIVRYKLGEDLDLATHFDNAEVTINVSIGDVFEGGDLYFGRMSQDGTAGLPKDYKWYKHINGTGLVHRGLQFHGAAPITSGTRYNLIMWMRSSQLRNKLCPMCNSAPQLEESIGYGDGFML</sequence>
<dbReference type="SMART" id="SM00702">
    <property type="entry name" value="P4Hc"/>
    <property type="match status" value="1"/>
</dbReference>
<organism evidence="8 9">
    <name type="scientific">Oopsacas minuta</name>
    <dbReference type="NCBI Taxonomy" id="111878"/>
    <lineage>
        <taxon>Eukaryota</taxon>
        <taxon>Metazoa</taxon>
        <taxon>Porifera</taxon>
        <taxon>Hexactinellida</taxon>
        <taxon>Hexasterophora</taxon>
        <taxon>Lyssacinosida</taxon>
        <taxon>Leucopsacidae</taxon>
        <taxon>Oopsacas</taxon>
    </lineage>
</organism>
<evidence type="ECO:0000256" key="6">
    <source>
        <dbReference type="ARBA" id="ARBA00023004"/>
    </source>
</evidence>
<protein>
    <submittedName>
        <fullName evidence="8">2-oxoglutarate and iron-dependent oxygenase domain-containing protein 2 isoform X1</fullName>
    </submittedName>
</protein>
<evidence type="ECO:0000256" key="4">
    <source>
        <dbReference type="ARBA" id="ARBA00022964"/>
    </source>
</evidence>
<evidence type="ECO:0000313" key="8">
    <source>
        <dbReference type="EMBL" id="KAI6659957.1"/>
    </source>
</evidence>